<dbReference type="PROSITE" id="PS00932">
    <property type="entry name" value="MOLYBDOPTERIN_PROK_3"/>
    <property type="match status" value="1"/>
</dbReference>
<dbReference type="NCBIfam" id="TIGR01409">
    <property type="entry name" value="TAT_signal_seq"/>
    <property type="match status" value="1"/>
</dbReference>
<evidence type="ECO:0000256" key="6">
    <source>
        <dbReference type="ARBA" id="ARBA00023002"/>
    </source>
</evidence>
<keyword evidence="6" id="KW-0560">Oxidoreductase</keyword>
<keyword evidence="4" id="KW-0479">Metal-binding</keyword>
<dbReference type="SUPFAM" id="SSF50692">
    <property type="entry name" value="ADC-like"/>
    <property type="match status" value="1"/>
</dbReference>
<dbReference type="InterPro" id="IPR050612">
    <property type="entry name" value="Prok_Mopterin_Oxidored"/>
</dbReference>
<dbReference type="AlphaFoldDB" id="C7N3M8"/>
<proteinExistence type="inferred from homology"/>
<evidence type="ECO:0000256" key="8">
    <source>
        <dbReference type="ARBA" id="ARBA00023014"/>
    </source>
</evidence>
<evidence type="ECO:0000313" key="11">
    <source>
        <dbReference type="EMBL" id="ACV21619.1"/>
    </source>
</evidence>
<dbReference type="InterPro" id="IPR006963">
    <property type="entry name" value="Mopterin_OxRdtase_4Fe-4S_dom"/>
</dbReference>
<accession>C7N3M8</accession>
<evidence type="ECO:0000256" key="1">
    <source>
        <dbReference type="ARBA" id="ARBA00001942"/>
    </source>
</evidence>
<dbReference type="InterPro" id="IPR009010">
    <property type="entry name" value="Asp_de-COase-like_dom_sf"/>
</dbReference>
<dbReference type="InterPro" id="IPR006656">
    <property type="entry name" value="Mopterin_OxRdtase"/>
</dbReference>
<dbReference type="Pfam" id="PF04879">
    <property type="entry name" value="Molybdop_Fe4S4"/>
    <property type="match status" value="1"/>
</dbReference>
<organism evidence="11 12">
    <name type="scientific">Slackia heliotrinireducens (strain ATCC 29202 / DSM 20476 / NCTC 11029 / RHS 1)</name>
    <name type="common">Peptococcus heliotrinreducens</name>
    <dbReference type="NCBI Taxonomy" id="471855"/>
    <lineage>
        <taxon>Bacteria</taxon>
        <taxon>Bacillati</taxon>
        <taxon>Actinomycetota</taxon>
        <taxon>Coriobacteriia</taxon>
        <taxon>Eggerthellales</taxon>
        <taxon>Eggerthellaceae</taxon>
        <taxon>Slackia</taxon>
    </lineage>
</organism>
<feature type="chain" id="PRO_5038725402" evidence="9">
    <location>
        <begin position="30"/>
        <end position="979"/>
    </location>
</feature>
<sequence length="979" mass="108502">MTKSNLTRRSFIKAAGFTAAASAIGASLAGCMQSDGGSAEGEGSADGNVKSSEGVTFSTHIDYDTKLRTSCHGCIQMCPAIAYLKDGVVVKLEGDPEAPVSRGSLCIKGLNQVHTMYSPRRVLHPLRHIERGTNKWEQISWDEAIDEAAQHIADAINEYGPYSFFASVGGGGSYSFMEAMTLPMALGSPTVFEPGCAQCYLPRWALSKLFYGGDDQSIADNAVQEIFRPGDDNKAEVVVIWGAQPSVSETAESGRGMAELRAAGVKTIVVDPNFSPDAVHADIWLPIRPATDTKLILCWFNYIFENKLYNEQFTKYWTNLPFLIDPDTKLPVKAQELFPDFEQTTPEHTPAYVCYDLKTNAVAPFEYSAPADSAVDPEIFWEGEFNGKTYKTAGQIYAEEAAPWTLEKTAEDCWLEADKIEAAIRMYTHADDGGPIDHVAGIANGVASDMTESASQVPIGLMGLDSIMGYINRPGATMTQKGGGYFTDATGTQSLKRQYTFNNGFGGMFSAMYGIGAVIGLSDEQNEAWARGEETPAGVADVSQQELANQLLLDRIGMKDHKGLYAWCHSHIPSVREAIATGEPFKPRVWFDMSGNKLAMLGNAKSWYEVFPEVDYIITQYPNITSFQFEAADLMFPLREWLEEPMVNMTQLDTQWLQNECTHIGETVSHSIPAAQVLAKVAEKLGGDLPGLKPGYLGNPTEQANKDSVAATLGAPSWDELIANTDQYVPHITEGYFNYNQHEVLAEDDDNLPIGFATESRKIETYCQILLRTARTGYPYCYPKPQEACDDYSPICVPIEPCESPYSEAEQQIADREEYPFVLTSGRVPYFHHGTMRHAAYSRELFPCAEIRINPASAAELGIEHMDWVKVTSRRGEIHARAWLTEAINPHTVWMERFWNPEAFDESQANPDGGWRQMNVNVLTKNTAPFNEVFGSYTNRGFTVKIEKSEKPENVWVEPEEFQPFMPTLQGEARTEDVF</sequence>
<dbReference type="STRING" id="471855.Shel_05600"/>
<keyword evidence="8" id="KW-0411">Iron-sulfur</keyword>
<dbReference type="GO" id="GO:0046872">
    <property type="term" value="F:metal ion binding"/>
    <property type="evidence" value="ECO:0007669"/>
    <property type="project" value="UniProtKB-KW"/>
</dbReference>
<dbReference type="eggNOG" id="COG0243">
    <property type="taxonomic scope" value="Bacteria"/>
</dbReference>
<evidence type="ECO:0000256" key="5">
    <source>
        <dbReference type="ARBA" id="ARBA00022729"/>
    </source>
</evidence>
<keyword evidence="5 9" id="KW-0732">Signal</keyword>
<gene>
    <name evidence="11" type="ordered locus">Shel_05600</name>
</gene>
<dbReference type="Gene3D" id="2.40.40.20">
    <property type="match status" value="1"/>
</dbReference>
<evidence type="ECO:0000259" key="10">
    <source>
        <dbReference type="PROSITE" id="PS51669"/>
    </source>
</evidence>
<evidence type="ECO:0000256" key="9">
    <source>
        <dbReference type="SAM" id="SignalP"/>
    </source>
</evidence>
<dbReference type="PROSITE" id="PS51669">
    <property type="entry name" value="4FE4S_MOW_BIS_MGD"/>
    <property type="match status" value="1"/>
</dbReference>
<dbReference type="EMBL" id="CP001684">
    <property type="protein sequence ID" value="ACV21619.1"/>
    <property type="molecule type" value="Genomic_DNA"/>
</dbReference>
<dbReference type="PANTHER" id="PTHR43742">
    <property type="entry name" value="TRIMETHYLAMINE-N-OXIDE REDUCTASE"/>
    <property type="match status" value="1"/>
</dbReference>
<dbReference type="Pfam" id="PF01568">
    <property type="entry name" value="Molydop_binding"/>
    <property type="match status" value="1"/>
</dbReference>
<dbReference type="Gene3D" id="3.40.50.740">
    <property type="match status" value="1"/>
</dbReference>
<keyword evidence="7" id="KW-0408">Iron</keyword>
<feature type="domain" description="4Fe-4S Mo/W bis-MGD-type" evidence="10">
    <location>
        <begin position="64"/>
        <end position="120"/>
    </location>
</feature>
<evidence type="ECO:0000256" key="7">
    <source>
        <dbReference type="ARBA" id="ARBA00023004"/>
    </source>
</evidence>
<name>C7N3M8_SLAHD</name>
<dbReference type="PROSITE" id="PS51257">
    <property type="entry name" value="PROKAR_LIPOPROTEIN"/>
    <property type="match status" value="1"/>
</dbReference>
<keyword evidence="12" id="KW-1185">Reference proteome</keyword>
<evidence type="ECO:0000313" key="12">
    <source>
        <dbReference type="Proteomes" id="UP000002026"/>
    </source>
</evidence>
<dbReference type="SMART" id="SM00926">
    <property type="entry name" value="Molybdop_Fe4S4"/>
    <property type="match status" value="1"/>
</dbReference>
<dbReference type="SUPFAM" id="SSF53706">
    <property type="entry name" value="Formate dehydrogenase/DMSO reductase, domains 1-3"/>
    <property type="match status" value="1"/>
</dbReference>
<keyword evidence="3" id="KW-0500">Molybdenum</keyword>
<comment type="cofactor">
    <cofactor evidence="1">
        <name>Mo-bis(molybdopterin guanine dinucleotide)</name>
        <dbReference type="ChEBI" id="CHEBI:60539"/>
    </cofactor>
</comment>
<evidence type="ECO:0000256" key="2">
    <source>
        <dbReference type="ARBA" id="ARBA00010312"/>
    </source>
</evidence>
<dbReference type="PROSITE" id="PS51318">
    <property type="entry name" value="TAT"/>
    <property type="match status" value="1"/>
</dbReference>
<dbReference type="CDD" id="cd00508">
    <property type="entry name" value="MopB_CT_Fdh-Nap-like"/>
    <property type="match status" value="1"/>
</dbReference>
<reference evidence="11 12" key="1">
    <citation type="journal article" date="2009" name="Stand. Genomic Sci.">
        <title>Complete genome sequence of Slackia heliotrinireducens type strain (RHS 1).</title>
        <authorList>
            <person name="Pukall R."/>
            <person name="Lapidus A."/>
            <person name="Nolan M."/>
            <person name="Copeland A."/>
            <person name="Glavina Del Rio T."/>
            <person name="Lucas S."/>
            <person name="Chen F."/>
            <person name="Tice H."/>
            <person name="Cheng J.F."/>
            <person name="Chertkov O."/>
            <person name="Bruce D."/>
            <person name="Goodwin L."/>
            <person name="Kuske C."/>
            <person name="Brettin T."/>
            <person name="Detter J.C."/>
            <person name="Han C."/>
            <person name="Pitluck S."/>
            <person name="Pati A."/>
            <person name="Mavrommatis K."/>
            <person name="Ivanova N."/>
            <person name="Ovchinnikova G."/>
            <person name="Chen A."/>
            <person name="Palaniappan K."/>
            <person name="Schneider S."/>
            <person name="Rohde M."/>
            <person name="Chain P."/>
            <person name="D'haeseleer P."/>
            <person name="Goker M."/>
            <person name="Bristow J."/>
            <person name="Eisen J.A."/>
            <person name="Markowitz V."/>
            <person name="Kyrpides N.C."/>
            <person name="Klenk H.P."/>
            <person name="Hugenholtz P."/>
        </authorList>
    </citation>
    <scope>NUCLEOTIDE SEQUENCE [LARGE SCALE GENOMIC DNA]</scope>
    <source>
        <strain evidence="12">ATCC 29202 / DSM 20476 / NCTC 11029 / RHS 1</strain>
    </source>
</reference>
<dbReference type="InterPro" id="IPR019546">
    <property type="entry name" value="TAT_signal_bac_arc"/>
</dbReference>
<dbReference type="InterPro" id="IPR006657">
    <property type="entry name" value="MoPterin_dinucl-bd_dom"/>
</dbReference>
<evidence type="ECO:0000256" key="4">
    <source>
        <dbReference type="ARBA" id="ARBA00022723"/>
    </source>
</evidence>
<dbReference type="HOGENOM" id="CLU_000422_13_3_11"/>
<dbReference type="Proteomes" id="UP000002026">
    <property type="component" value="Chromosome"/>
</dbReference>
<dbReference type="InterPro" id="IPR006655">
    <property type="entry name" value="Mopterin_OxRdtase_prok_CS"/>
</dbReference>
<protein>
    <submittedName>
        <fullName evidence="11">Anaerobic dehydrogenase, typically selenocysteine-containing</fullName>
    </submittedName>
</protein>
<feature type="signal peptide" evidence="9">
    <location>
        <begin position="1"/>
        <end position="29"/>
    </location>
</feature>
<dbReference type="KEGG" id="shi:Shel_05600"/>
<comment type="similarity">
    <text evidence="2">Belongs to the prokaryotic molybdopterin-containing oxidoreductase family.</text>
</comment>
<dbReference type="GO" id="GO:0016491">
    <property type="term" value="F:oxidoreductase activity"/>
    <property type="evidence" value="ECO:0007669"/>
    <property type="project" value="UniProtKB-KW"/>
</dbReference>
<dbReference type="Gene3D" id="2.20.25.90">
    <property type="entry name" value="ADC-like domains"/>
    <property type="match status" value="1"/>
</dbReference>
<dbReference type="GO" id="GO:0043546">
    <property type="term" value="F:molybdopterin cofactor binding"/>
    <property type="evidence" value="ECO:0007669"/>
    <property type="project" value="InterPro"/>
</dbReference>
<dbReference type="GO" id="GO:0051536">
    <property type="term" value="F:iron-sulfur cluster binding"/>
    <property type="evidence" value="ECO:0007669"/>
    <property type="project" value="UniProtKB-KW"/>
</dbReference>
<dbReference type="RefSeq" id="WP_012797724.1">
    <property type="nucleotide sequence ID" value="NC_013165.1"/>
</dbReference>
<dbReference type="InterPro" id="IPR006311">
    <property type="entry name" value="TAT_signal"/>
</dbReference>
<evidence type="ECO:0000256" key="3">
    <source>
        <dbReference type="ARBA" id="ARBA00022505"/>
    </source>
</evidence>
<dbReference type="Pfam" id="PF00384">
    <property type="entry name" value="Molybdopterin"/>
    <property type="match status" value="1"/>
</dbReference>
<dbReference type="Gene3D" id="3.40.50.12440">
    <property type="match status" value="1"/>
</dbReference>